<evidence type="ECO:0000313" key="1">
    <source>
        <dbReference type="EMBL" id="TDH72213.1"/>
    </source>
</evidence>
<dbReference type="EMBL" id="SHOA02000012">
    <property type="protein sequence ID" value="TDH72213.1"/>
    <property type="molecule type" value="Genomic_DNA"/>
</dbReference>
<dbReference type="SUPFAM" id="SSF56672">
    <property type="entry name" value="DNA/RNA polymerases"/>
    <property type="match status" value="1"/>
</dbReference>
<reference evidence="1 2" key="1">
    <citation type="journal article" date="2021" name="Genome Biol.">
        <title>AFLAP: assembly-free linkage analysis pipeline using k-mers from genome sequencing data.</title>
        <authorList>
            <person name="Fletcher K."/>
            <person name="Zhang L."/>
            <person name="Gil J."/>
            <person name="Han R."/>
            <person name="Cavanaugh K."/>
            <person name="Michelmore R."/>
        </authorList>
    </citation>
    <scope>NUCLEOTIDE SEQUENCE [LARGE SCALE GENOMIC DNA]</scope>
    <source>
        <strain evidence="1 2">SF5</strain>
    </source>
</reference>
<comment type="caution">
    <text evidence="1">The sequence shown here is derived from an EMBL/GenBank/DDBJ whole genome shotgun (WGS) entry which is preliminary data.</text>
</comment>
<keyword evidence="2" id="KW-1185">Reference proteome</keyword>
<dbReference type="KEGG" id="blac:94348041"/>
<sequence>MCGGSSSIRFVVLSIFATFDLFKGFSHLLLHADCREFFSFVKNDTVYTPTRVLQGATDSPILFQNQMQEEFRDMLLTNGNQRDPQRVSALFSLPLPALAADLQKLSYAANWLRESIINFAQHAAPMQPKLEAGFDGHSRKQRYAEGLKLTLTPEEQQQSSTFLNSAENSVKLLFSSNMATVWMTTDANDRGWSLIVSQVNELGDLKSLTSQKHELLLCKGSSTILVNCRERGISCHRGGKRVSILFCDHANLIQIFCPHTGIRKHARGKLQSWALILFDYRYEILHVRGCDDIWADLVSRWLPLSKMR</sequence>
<name>A0A976II29_BRELC</name>
<dbReference type="Proteomes" id="UP000294530">
    <property type="component" value="Unassembled WGS sequence"/>
</dbReference>
<gene>
    <name evidence="1" type="ORF">CCR75_004284</name>
</gene>
<accession>A0A976II29</accession>
<dbReference type="PANTHER" id="PTHR33064">
    <property type="entry name" value="POL PROTEIN"/>
    <property type="match status" value="1"/>
</dbReference>
<dbReference type="InterPro" id="IPR043128">
    <property type="entry name" value="Rev_trsase/Diguanyl_cyclase"/>
</dbReference>
<dbReference type="PANTHER" id="PTHR33064:SF37">
    <property type="entry name" value="RIBONUCLEASE H"/>
    <property type="match status" value="1"/>
</dbReference>
<dbReference type="RefSeq" id="XP_067821712.1">
    <property type="nucleotide sequence ID" value="XM_067962370.1"/>
</dbReference>
<organism evidence="1 2">
    <name type="scientific">Bremia lactucae</name>
    <name type="common">Lettuce downy mildew</name>
    <dbReference type="NCBI Taxonomy" id="4779"/>
    <lineage>
        <taxon>Eukaryota</taxon>
        <taxon>Sar</taxon>
        <taxon>Stramenopiles</taxon>
        <taxon>Oomycota</taxon>
        <taxon>Peronosporomycetes</taxon>
        <taxon>Peronosporales</taxon>
        <taxon>Peronosporaceae</taxon>
        <taxon>Bremia</taxon>
    </lineage>
</organism>
<proteinExistence type="predicted"/>
<dbReference type="OrthoDB" id="103417at2759"/>
<dbReference type="GeneID" id="94348041"/>
<dbReference type="AlphaFoldDB" id="A0A976II29"/>
<dbReference type="InterPro" id="IPR051320">
    <property type="entry name" value="Viral_Replic_Matur_Polypro"/>
</dbReference>
<protein>
    <submittedName>
        <fullName evidence="1">Uncharacterized protein</fullName>
    </submittedName>
</protein>
<evidence type="ECO:0000313" key="2">
    <source>
        <dbReference type="Proteomes" id="UP000294530"/>
    </source>
</evidence>
<dbReference type="InterPro" id="IPR043502">
    <property type="entry name" value="DNA/RNA_pol_sf"/>
</dbReference>
<dbReference type="Gene3D" id="3.30.70.270">
    <property type="match status" value="1"/>
</dbReference>
<dbReference type="Gene3D" id="3.10.10.10">
    <property type="entry name" value="HIV Type 1 Reverse Transcriptase, subunit A, domain 1"/>
    <property type="match status" value="1"/>
</dbReference>